<keyword evidence="3" id="KW-1185">Reference proteome</keyword>
<keyword evidence="1" id="KW-0812">Transmembrane</keyword>
<comment type="caution">
    <text evidence="2">The sequence shown here is derived from an EMBL/GenBank/DDBJ whole genome shotgun (WGS) entry which is preliminary data.</text>
</comment>
<evidence type="ECO:0000313" key="3">
    <source>
        <dbReference type="Proteomes" id="UP001165060"/>
    </source>
</evidence>
<feature type="non-terminal residue" evidence="2">
    <location>
        <position position="1"/>
    </location>
</feature>
<keyword evidence="1" id="KW-1133">Transmembrane helix</keyword>
<dbReference type="EMBL" id="BRYB01004922">
    <property type="protein sequence ID" value="GMI18891.1"/>
    <property type="molecule type" value="Genomic_DNA"/>
</dbReference>
<reference evidence="2 3" key="1">
    <citation type="journal article" date="2023" name="Commun. Biol.">
        <title>Genome analysis of Parmales, the sister group of diatoms, reveals the evolutionary specialization of diatoms from phago-mixotrophs to photoautotrophs.</title>
        <authorList>
            <person name="Ban H."/>
            <person name="Sato S."/>
            <person name="Yoshikawa S."/>
            <person name="Yamada K."/>
            <person name="Nakamura Y."/>
            <person name="Ichinomiya M."/>
            <person name="Sato N."/>
            <person name="Blanc-Mathieu R."/>
            <person name="Endo H."/>
            <person name="Kuwata A."/>
            <person name="Ogata H."/>
        </authorList>
    </citation>
    <scope>NUCLEOTIDE SEQUENCE [LARGE SCALE GENOMIC DNA]</scope>
</reference>
<gene>
    <name evidence="2" type="ORF">TeGR_g13502</name>
</gene>
<name>A0ABQ6M3E6_9STRA</name>
<accession>A0ABQ6M3E6</accession>
<organism evidence="2 3">
    <name type="scientific">Tetraparma gracilis</name>
    <dbReference type="NCBI Taxonomy" id="2962635"/>
    <lineage>
        <taxon>Eukaryota</taxon>
        <taxon>Sar</taxon>
        <taxon>Stramenopiles</taxon>
        <taxon>Ochrophyta</taxon>
        <taxon>Bolidophyceae</taxon>
        <taxon>Parmales</taxon>
        <taxon>Triparmaceae</taxon>
        <taxon>Tetraparma</taxon>
    </lineage>
</organism>
<evidence type="ECO:0000313" key="2">
    <source>
        <dbReference type="EMBL" id="GMI18891.1"/>
    </source>
</evidence>
<feature type="transmembrane region" description="Helical" evidence="1">
    <location>
        <begin position="20"/>
        <end position="41"/>
    </location>
</feature>
<proteinExistence type="predicted"/>
<feature type="transmembrane region" description="Helical" evidence="1">
    <location>
        <begin position="121"/>
        <end position="140"/>
    </location>
</feature>
<sequence>VESMKKNDPKADEKAEKMVLYVNIGLVCLLIPMTVVGALFVPMLGMLVNLIQVVFGAVLIYKAAAFGKNLSKAMATIESAQPLIKTINFTINLAIVATSILFCSVFLNFYAQSIWGPWWNYTFWITVHFCGEFGLVFALYTTKRNQEKKTIKAAKDSTATTTASVMDAP</sequence>
<evidence type="ECO:0000256" key="1">
    <source>
        <dbReference type="SAM" id="Phobius"/>
    </source>
</evidence>
<keyword evidence="1" id="KW-0472">Membrane</keyword>
<feature type="transmembrane region" description="Helical" evidence="1">
    <location>
        <begin position="47"/>
        <end position="66"/>
    </location>
</feature>
<dbReference type="Proteomes" id="UP001165060">
    <property type="component" value="Unassembled WGS sequence"/>
</dbReference>
<feature type="transmembrane region" description="Helical" evidence="1">
    <location>
        <begin position="87"/>
        <end position="109"/>
    </location>
</feature>
<protein>
    <submittedName>
        <fullName evidence="2">Uncharacterized protein</fullName>
    </submittedName>
</protein>